<organism evidence="2">
    <name type="scientific">Arundo donax</name>
    <name type="common">Giant reed</name>
    <name type="synonym">Donax arundinaceus</name>
    <dbReference type="NCBI Taxonomy" id="35708"/>
    <lineage>
        <taxon>Eukaryota</taxon>
        <taxon>Viridiplantae</taxon>
        <taxon>Streptophyta</taxon>
        <taxon>Embryophyta</taxon>
        <taxon>Tracheophyta</taxon>
        <taxon>Spermatophyta</taxon>
        <taxon>Magnoliopsida</taxon>
        <taxon>Liliopsida</taxon>
        <taxon>Poales</taxon>
        <taxon>Poaceae</taxon>
        <taxon>PACMAD clade</taxon>
        <taxon>Arundinoideae</taxon>
        <taxon>Arundineae</taxon>
        <taxon>Arundo</taxon>
    </lineage>
</organism>
<reference evidence="2" key="1">
    <citation type="submission" date="2014-09" db="EMBL/GenBank/DDBJ databases">
        <authorList>
            <person name="Magalhaes I.L.F."/>
            <person name="Oliveira U."/>
            <person name="Santos F.R."/>
            <person name="Vidigal T.H.D.A."/>
            <person name="Brescovit A.D."/>
            <person name="Santos A.J."/>
        </authorList>
    </citation>
    <scope>NUCLEOTIDE SEQUENCE</scope>
    <source>
        <tissue evidence="2">Shoot tissue taken approximately 20 cm above the soil surface</tissue>
    </source>
</reference>
<dbReference type="AlphaFoldDB" id="A0A0A9C425"/>
<evidence type="ECO:0000313" key="2">
    <source>
        <dbReference type="EMBL" id="JAD70346.1"/>
    </source>
</evidence>
<name>A0A0A9C425_ARUDO</name>
<feature type="region of interest" description="Disordered" evidence="1">
    <location>
        <begin position="1"/>
        <end position="37"/>
    </location>
</feature>
<reference evidence="2" key="2">
    <citation type="journal article" date="2015" name="Data Brief">
        <title>Shoot transcriptome of the giant reed, Arundo donax.</title>
        <authorList>
            <person name="Barrero R.A."/>
            <person name="Guerrero F.D."/>
            <person name="Moolhuijzen P."/>
            <person name="Goolsby J.A."/>
            <person name="Tidwell J."/>
            <person name="Bellgard S.E."/>
            <person name="Bellgard M.I."/>
        </authorList>
    </citation>
    <scope>NUCLEOTIDE SEQUENCE</scope>
    <source>
        <tissue evidence="2">Shoot tissue taken approximately 20 cm above the soil surface</tissue>
    </source>
</reference>
<accession>A0A0A9C425</accession>
<proteinExistence type="predicted"/>
<dbReference type="EMBL" id="GBRH01227549">
    <property type="protein sequence ID" value="JAD70346.1"/>
    <property type="molecule type" value="Transcribed_RNA"/>
</dbReference>
<sequence>MRAVGGAVDETPAQMESRTAARQRRRRRGQKSRRGRG</sequence>
<feature type="compositionally biased region" description="Basic residues" evidence="1">
    <location>
        <begin position="21"/>
        <end position="37"/>
    </location>
</feature>
<protein>
    <submittedName>
        <fullName evidence="2">Uncharacterized protein</fullName>
    </submittedName>
</protein>
<evidence type="ECO:0000256" key="1">
    <source>
        <dbReference type="SAM" id="MobiDB-lite"/>
    </source>
</evidence>